<gene>
    <name evidence="4 7" type="primary">prmC</name>
    <name evidence="7" type="ORF">MARI151_60680</name>
</gene>
<reference evidence="7 8" key="1">
    <citation type="submission" date="2019-10" db="EMBL/GenBank/DDBJ databases">
        <authorList>
            <person name="Karimi E."/>
        </authorList>
    </citation>
    <scope>NUCLEOTIDE SEQUENCE [LARGE SCALE GENOMIC DNA]</scope>
    <source>
        <strain evidence="7">Maribacter sp. 151</strain>
    </source>
</reference>
<proteinExistence type="inferred from homology"/>
<evidence type="ECO:0000313" key="7">
    <source>
        <dbReference type="EMBL" id="VXC32915.1"/>
    </source>
</evidence>
<evidence type="ECO:0000259" key="6">
    <source>
        <dbReference type="Pfam" id="PF17827"/>
    </source>
</evidence>
<comment type="caution">
    <text evidence="4">Lacks conserved residue(s) required for the propagation of feature annotation.</text>
</comment>
<dbReference type="PANTHER" id="PTHR18895:SF74">
    <property type="entry name" value="MTRF1L RELEASE FACTOR GLUTAMINE METHYLTRANSFERASE"/>
    <property type="match status" value="1"/>
</dbReference>
<dbReference type="InterPro" id="IPR025714">
    <property type="entry name" value="Methyltranfer_dom"/>
</dbReference>
<dbReference type="InterPro" id="IPR040758">
    <property type="entry name" value="PrmC_N"/>
</dbReference>
<organism evidence="7 8">
    <name type="scientific">Maribacter litoralis</name>
    <dbReference type="NCBI Taxonomy" id="2059726"/>
    <lineage>
        <taxon>Bacteria</taxon>
        <taxon>Pseudomonadati</taxon>
        <taxon>Bacteroidota</taxon>
        <taxon>Flavobacteriia</taxon>
        <taxon>Flavobacteriales</taxon>
        <taxon>Flavobacteriaceae</taxon>
        <taxon>Maribacter</taxon>
    </lineage>
</organism>
<evidence type="ECO:0000256" key="2">
    <source>
        <dbReference type="ARBA" id="ARBA00022679"/>
    </source>
</evidence>
<dbReference type="Proteomes" id="UP000430202">
    <property type="component" value="Unassembled WGS sequence"/>
</dbReference>
<protein>
    <recommendedName>
        <fullName evidence="4">Release factor glutamine methyltransferase</fullName>
        <shortName evidence="4">RF MTase</shortName>
        <ecNumber evidence="4">2.1.1.297</ecNumber>
    </recommendedName>
    <alternativeName>
        <fullName evidence="4">N5-glutamine methyltransferase PrmC</fullName>
    </alternativeName>
    <alternativeName>
        <fullName evidence="4">Protein-(glutamine-N5) MTase PrmC</fullName>
    </alternativeName>
    <alternativeName>
        <fullName evidence="4">Protein-glutamine N-methyltransferase PrmC</fullName>
    </alternativeName>
</protein>
<evidence type="ECO:0000256" key="4">
    <source>
        <dbReference type="HAMAP-Rule" id="MF_02126"/>
    </source>
</evidence>
<dbReference type="GO" id="GO:0003676">
    <property type="term" value="F:nucleic acid binding"/>
    <property type="evidence" value="ECO:0007669"/>
    <property type="project" value="InterPro"/>
</dbReference>
<sequence length="290" mass="33657">MLLREIRNIFHTELNAVYGAEEVSSFFYLLIEHYFDLERFVLAMQPDLKIDKDQETIIFKALSELKLEKPIQHIIGTAYFMDMDFKVNEHVLIPRPETEELVRWILDDHDNDHALRVLDMGTGSGCIPISLDKNLKNAKVFGLDISTEALQVARENNESLHTSVTFFQADILSINNSTKNEVSELNQKFDIIVSNPPYVRELEKVEMRKNVLDHEPNLALFVADDNPLQFYDKIVEYASNRLEHNGCLYLEINQYLGVEMQTLLHQYGFKTVVLKKDMFGNDRMLKGVKK</sequence>
<evidence type="ECO:0000313" key="8">
    <source>
        <dbReference type="Proteomes" id="UP000430202"/>
    </source>
</evidence>
<evidence type="ECO:0000256" key="3">
    <source>
        <dbReference type="ARBA" id="ARBA00022691"/>
    </source>
</evidence>
<dbReference type="PROSITE" id="PS00092">
    <property type="entry name" value="N6_MTASE"/>
    <property type="match status" value="1"/>
</dbReference>
<dbReference type="GO" id="GO:0032259">
    <property type="term" value="P:methylation"/>
    <property type="evidence" value="ECO:0007669"/>
    <property type="project" value="UniProtKB-KW"/>
</dbReference>
<feature type="domain" description="Release factor glutamine methyltransferase N-terminal" evidence="6">
    <location>
        <begin position="28"/>
        <end position="76"/>
    </location>
</feature>
<dbReference type="InterPro" id="IPR019874">
    <property type="entry name" value="RF_methyltr_PrmC"/>
</dbReference>
<dbReference type="AlphaFoldDB" id="A0A653XS24"/>
<comment type="function">
    <text evidence="4">Methylates the class 1 translation termination release factors RF1/PrfA and RF2/PrfB on the glutamine residue of the universally conserved GGQ motif.</text>
</comment>
<dbReference type="GO" id="GO:0102559">
    <property type="term" value="F:peptide chain release factor N(5)-glutamine methyltransferase activity"/>
    <property type="evidence" value="ECO:0007669"/>
    <property type="project" value="UniProtKB-EC"/>
</dbReference>
<keyword evidence="8" id="KW-1185">Reference proteome</keyword>
<keyword evidence="3 4" id="KW-0949">S-adenosyl-L-methionine</keyword>
<dbReference type="InterPro" id="IPR004556">
    <property type="entry name" value="HemK-like"/>
</dbReference>
<dbReference type="RefSeq" id="WP_159304229.1">
    <property type="nucleotide sequence ID" value="NZ_LR733271.1"/>
</dbReference>
<feature type="binding site" evidence="4">
    <location>
        <position position="195"/>
    </location>
    <ligand>
        <name>S-adenosyl-L-methionine</name>
        <dbReference type="ChEBI" id="CHEBI:59789"/>
    </ligand>
</feature>
<feature type="binding site" evidence="4">
    <location>
        <begin position="121"/>
        <end position="125"/>
    </location>
    <ligand>
        <name>S-adenosyl-L-methionine</name>
        <dbReference type="ChEBI" id="CHEBI:59789"/>
    </ligand>
</feature>
<comment type="catalytic activity">
    <reaction evidence="4">
        <text>L-glutaminyl-[peptide chain release factor] + S-adenosyl-L-methionine = N(5)-methyl-L-glutaminyl-[peptide chain release factor] + S-adenosyl-L-homocysteine + H(+)</text>
        <dbReference type="Rhea" id="RHEA:42896"/>
        <dbReference type="Rhea" id="RHEA-COMP:10271"/>
        <dbReference type="Rhea" id="RHEA-COMP:10272"/>
        <dbReference type="ChEBI" id="CHEBI:15378"/>
        <dbReference type="ChEBI" id="CHEBI:30011"/>
        <dbReference type="ChEBI" id="CHEBI:57856"/>
        <dbReference type="ChEBI" id="CHEBI:59789"/>
        <dbReference type="ChEBI" id="CHEBI:61891"/>
        <dbReference type="EC" id="2.1.1.297"/>
    </reaction>
</comment>
<dbReference type="InterPro" id="IPR050320">
    <property type="entry name" value="N5-glutamine_MTase"/>
</dbReference>
<dbReference type="Gene3D" id="3.40.50.150">
    <property type="entry name" value="Vaccinia Virus protein VP39"/>
    <property type="match status" value="1"/>
</dbReference>
<feature type="domain" description="Methyltransferase" evidence="5">
    <location>
        <begin position="112"/>
        <end position="218"/>
    </location>
</feature>
<keyword evidence="1 4" id="KW-0489">Methyltransferase</keyword>
<dbReference type="InterPro" id="IPR002052">
    <property type="entry name" value="DNA_methylase_N6_adenine_CS"/>
</dbReference>
<feature type="binding site" evidence="4">
    <location>
        <position position="144"/>
    </location>
    <ligand>
        <name>S-adenosyl-L-methionine</name>
        <dbReference type="ChEBI" id="CHEBI:59789"/>
    </ligand>
</feature>
<dbReference type="EC" id="2.1.1.297" evidence="4"/>
<accession>A0A653XS24</accession>
<dbReference type="NCBIfam" id="TIGR03534">
    <property type="entry name" value="RF_mod_PrmC"/>
    <property type="match status" value="1"/>
</dbReference>
<name>A0A653XS24_9FLAO</name>
<evidence type="ECO:0000259" key="5">
    <source>
        <dbReference type="Pfam" id="PF13847"/>
    </source>
</evidence>
<feature type="binding site" evidence="4">
    <location>
        <begin position="195"/>
        <end position="198"/>
    </location>
    <ligand>
        <name>substrate</name>
    </ligand>
</feature>
<dbReference type="CDD" id="cd02440">
    <property type="entry name" value="AdoMet_MTases"/>
    <property type="match status" value="1"/>
</dbReference>
<dbReference type="EMBL" id="CABWLR010000006">
    <property type="protein sequence ID" value="VXC32915.1"/>
    <property type="molecule type" value="Genomic_DNA"/>
</dbReference>
<dbReference type="PANTHER" id="PTHR18895">
    <property type="entry name" value="HEMK METHYLTRANSFERASE"/>
    <property type="match status" value="1"/>
</dbReference>
<dbReference type="InterPro" id="IPR029063">
    <property type="entry name" value="SAM-dependent_MTases_sf"/>
</dbReference>
<dbReference type="HAMAP" id="MF_02126">
    <property type="entry name" value="RF_methyltr_PrmC"/>
    <property type="match status" value="1"/>
</dbReference>
<evidence type="ECO:0000256" key="1">
    <source>
        <dbReference type="ARBA" id="ARBA00022603"/>
    </source>
</evidence>
<dbReference type="Pfam" id="PF17827">
    <property type="entry name" value="PrmC_N"/>
    <property type="match status" value="1"/>
</dbReference>
<comment type="similarity">
    <text evidence="4">Belongs to the protein N5-glutamine methyltransferase family. PrmC subfamily.</text>
</comment>
<dbReference type="SUPFAM" id="SSF53335">
    <property type="entry name" value="S-adenosyl-L-methionine-dependent methyltransferases"/>
    <property type="match status" value="1"/>
</dbReference>
<dbReference type="Pfam" id="PF13847">
    <property type="entry name" value="Methyltransf_31"/>
    <property type="match status" value="1"/>
</dbReference>
<dbReference type="Gene3D" id="1.10.8.10">
    <property type="entry name" value="DNA helicase RuvA subunit, C-terminal domain"/>
    <property type="match status" value="1"/>
</dbReference>
<dbReference type="NCBIfam" id="TIGR00536">
    <property type="entry name" value="hemK_fam"/>
    <property type="match status" value="1"/>
</dbReference>
<keyword evidence="2 4" id="KW-0808">Transferase</keyword>